<sequence>MPVKNWKKKVFEAFKLFSPSNKDNNIDDRGCWSSSESEAGSSRLSVISSRSRRSSRRSSFNRSINSFHEETDFSECSTDFTGLYKCPKCSQSRSQQDWCRKCESKKFRKLSKWTSGNEYLDKLIKYTQNKAYSPCSFWEWIPYEKFSDIQYLSKGGFGTVFVATWVDGPRDLWDHDLQQYVRKKNCKVALKRFDKDIINSEFVNELRSRYCRGKTRCDYAIRIYGISREPETNNYIIVMPYYHKGDIRTILREKKTELTWQEKFQILYSFSDALKDIHLKGHTHCNLHSGNIFQESQNSSVRIIIGDLGMNNPVCKDPKSLESYGVIPYVAPEILRSWPYTQASDIYSFGMILWELSSGKPPFWDRAHDEHLVFEICEGLRPDIVEGTPNCYVELMIKCWSDEPSNRPRAFEIYQIIQSWDDLIFRSIDEKLSNISESSDEEINVHPKAIYSSRPLSGIIAQGYGLESTLSQDNSRKSIPLKNSEIRDKDKIKEMIPKKRQSKFALTQRISTSNNDIPIIEIHKYDSELSDEEEN</sequence>
<evidence type="ECO:0000313" key="3">
    <source>
        <dbReference type="Proteomes" id="UP000266673"/>
    </source>
</evidence>
<evidence type="ECO:0000313" key="2">
    <source>
        <dbReference type="EMBL" id="RIB04531.1"/>
    </source>
</evidence>
<dbReference type="GO" id="GO:0004674">
    <property type="term" value="F:protein serine/threonine kinase activity"/>
    <property type="evidence" value="ECO:0007669"/>
    <property type="project" value="TreeGrafter"/>
</dbReference>
<dbReference type="STRING" id="44941.A0A397U4G3"/>
<dbReference type="InterPro" id="IPR000719">
    <property type="entry name" value="Prot_kinase_dom"/>
</dbReference>
<feature type="domain" description="Protein kinase" evidence="1">
    <location>
        <begin position="146"/>
        <end position="424"/>
    </location>
</feature>
<reference evidence="2 3" key="1">
    <citation type="submission" date="2018-06" db="EMBL/GenBank/DDBJ databases">
        <title>Comparative genomics reveals the genomic features of Rhizophagus irregularis, R. cerebriforme, R. diaphanum and Gigaspora rosea, and their symbiotic lifestyle signature.</title>
        <authorList>
            <person name="Morin E."/>
            <person name="San Clemente H."/>
            <person name="Chen E.C.H."/>
            <person name="De La Providencia I."/>
            <person name="Hainaut M."/>
            <person name="Kuo A."/>
            <person name="Kohler A."/>
            <person name="Murat C."/>
            <person name="Tang N."/>
            <person name="Roy S."/>
            <person name="Loubradou J."/>
            <person name="Henrissat B."/>
            <person name="Grigoriev I.V."/>
            <person name="Corradi N."/>
            <person name="Roux C."/>
            <person name="Martin F.M."/>
        </authorList>
    </citation>
    <scope>NUCLEOTIDE SEQUENCE [LARGE SCALE GENOMIC DNA]</scope>
    <source>
        <strain evidence="2 3">DAOM 194757</strain>
    </source>
</reference>
<keyword evidence="2" id="KW-0418">Kinase</keyword>
<dbReference type="AlphaFoldDB" id="A0A397U4G3"/>
<organism evidence="2 3">
    <name type="scientific">Gigaspora rosea</name>
    <dbReference type="NCBI Taxonomy" id="44941"/>
    <lineage>
        <taxon>Eukaryota</taxon>
        <taxon>Fungi</taxon>
        <taxon>Fungi incertae sedis</taxon>
        <taxon>Mucoromycota</taxon>
        <taxon>Glomeromycotina</taxon>
        <taxon>Glomeromycetes</taxon>
        <taxon>Diversisporales</taxon>
        <taxon>Gigasporaceae</taxon>
        <taxon>Gigaspora</taxon>
    </lineage>
</organism>
<gene>
    <name evidence="2" type="ORF">C2G38_2148976</name>
</gene>
<dbReference type="Gene3D" id="1.10.510.10">
    <property type="entry name" value="Transferase(Phosphotransferase) domain 1"/>
    <property type="match status" value="1"/>
</dbReference>
<accession>A0A397U4G3</accession>
<dbReference type="GO" id="GO:0005524">
    <property type="term" value="F:ATP binding"/>
    <property type="evidence" value="ECO:0007669"/>
    <property type="project" value="InterPro"/>
</dbReference>
<dbReference type="Proteomes" id="UP000266673">
    <property type="component" value="Unassembled WGS sequence"/>
</dbReference>
<proteinExistence type="predicted"/>
<dbReference type="InterPro" id="IPR051681">
    <property type="entry name" value="Ser/Thr_Kinases-Pseudokinases"/>
</dbReference>
<dbReference type="PROSITE" id="PS50011">
    <property type="entry name" value="PROTEIN_KINASE_DOM"/>
    <property type="match status" value="1"/>
</dbReference>
<protein>
    <submittedName>
        <fullName evidence="2">Kinase-like domain-containing protein</fullName>
    </submittedName>
</protein>
<dbReference type="PANTHER" id="PTHR44329">
    <property type="entry name" value="SERINE/THREONINE-PROTEIN KINASE TNNI3K-RELATED"/>
    <property type="match status" value="1"/>
</dbReference>
<dbReference type="InterPro" id="IPR001245">
    <property type="entry name" value="Ser-Thr/Tyr_kinase_cat_dom"/>
</dbReference>
<comment type="caution">
    <text evidence="2">The sequence shown here is derived from an EMBL/GenBank/DDBJ whole genome shotgun (WGS) entry which is preliminary data.</text>
</comment>
<evidence type="ECO:0000259" key="1">
    <source>
        <dbReference type="PROSITE" id="PS50011"/>
    </source>
</evidence>
<keyword evidence="3" id="KW-1185">Reference proteome</keyword>
<name>A0A397U4G3_9GLOM</name>
<dbReference type="SUPFAM" id="SSF56112">
    <property type="entry name" value="Protein kinase-like (PK-like)"/>
    <property type="match status" value="1"/>
</dbReference>
<dbReference type="Pfam" id="PF07714">
    <property type="entry name" value="PK_Tyr_Ser-Thr"/>
    <property type="match status" value="1"/>
</dbReference>
<dbReference type="OrthoDB" id="544350at2759"/>
<keyword evidence="2" id="KW-0808">Transferase</keyword>
<dbReference type="InterPro" id="IPR011009">
    <property type="entry name" value="Kinase-like_dom_sf"/>
</dbReference>
<dbReference type="EMBL" id="QKWP01002162">
    <property type="protein sequence ID" value="RIB04531.1"/>
    <property type="molecule type" value="Genomic_DNA"/>
</dbReference>